<dbReference type="PANTHER" id="PTHR33048:SF47">
    <property type="entry name" value="INTEGRAL MEMBRANE PROTEIN-RELATED"/>
    <property type="match status" value="1"/>
</dbReference>
<evidence type="ECO:0000313" key="9">
    <source>
        <dbReference type="EMBL" id="TGZ83735.1"/>
    </source>
</evidence>
<dbReference type="InParanoid" id="A0A4V6RHH6"/>
<feature type="transmembrane region" description="Helical" evidence="7">
    <location>
        <begin position="20"/>
        <end position="43"/>
    </location>
</feature>
<comment type="subcellular location">
    <subcellularLocation>
        <location evidence="1">Membrane</location>
        <topology evidence="1">Multi-pass membrane protein</topology>
    </subcellularLocation>
</comment>
<accession>A0A4V6RHH6</accession>
<sequence>MASDTRVYQIPPEVNRNAQLYGVVIPAIVVSNVVVALRLYVRIRLLNNFASDDKWILAAVITKSALMILSLVQTKYGNGWHMADVPPDLFGELLKQAFFVCLLALITPTLIKISILALYNRLSQEPLHRKIIHAVTGFTALSTLGLALAQIFNCLPVESAWDVMVYPTTCSASPITLLLIHCVINAFTDIVVFALPLPVIFRLNNISRHEKHVLAVILPLGGVSVVASIVRMIFYVQMVKQWPAGDITWMSANNTIWGAIEMCLAIFACSLFALRHLCGRETKEKRRTSVAVPKEDTQMHHGVELWSYVSVQEEGTLESRSTDAKLTNGGSRVDETEMDTDGRSEEATAKTKR</sequence>
<evidence type="ECO:0000256" key="2">
    <source>
        <dbReference type="ARBA" id="ARBA00022692"/>
    </source>
</evidence>
<organism evidence="9 10">
    <name type="scientific">Ascodesmis nigricans</name>
    <dbReference type="NCBI Taxonomy" id="341454"/>
    <lineage>
        <taxon>Eukaryota</taxon>
        <taxon>Fungi</taxon>
        <taxon>Dikarya</taxon>
        <taxon>Ascomycota</taxon>
        <taxon>Pezizomycotina</taxon>
        <taxon>Pezizomycetes</taxon>
        <taxon>Pezizales</taxon>
        <taxon>Ascodesmidaceae</taxon>
        <taxon>Ascodesmis</taxon>
    </lineage>
</organism>
<evidence type="ECO:0000256" key="5">
    <source>
        <dbReference type="ARBA" id="ARBA00038359"/>
    </source>
</evidence>
<keyword evidence="2 7" id="KW-0812">Transmembrane</keyword>
<dbReference type="EMBL" id="ML220113">
    <property type="protein sequence ID" value="TGZ83735.1"/>
    <property type="molecule type" value="Genomic_DNA"/>
</dbReference>
<dbReference type="Proteomes" id="UP000298138">
    <property type="component" value="Unassembled WGS sequence"/>
</dbReference>
<dbReference type="InterPro" id="IPR052337">
    <property type="entry name" value="SAT4-like"/>
</dbReference>
<evidence type="ECO:0000313" key="10">
    <source>
        <dbReference type="Proteomes" id="UP000298138"/>
    </source>
</evidence>
<dbReference type="Pfam" id="PF20684">
    <property type="entry name" value="Fung_rhodopsin"/>
    <property type="match status" value="1"/>
</dbReference>
<reference evidence="9 10" key="1">
    <citation type="submission" date="2019-04" db="EMBL/GenBank/DDBJ databases">
        <title>Comparative genomics and transcriptomics to analyze fruiting body development in filamentous ascomycetes.</title>
        <authorList>
            <consortium name="DOE Joint Genome Institute"/>
            <person name="Lutkenhaus R."/>
            <person name="Traeger S."/>
            <person name="Breuer J."/>
            <person name="Kuo A."/>
            <person name="Lipzen A."/>
            <person name="Pangilinan J."/>
            <person name="Dilworth D."/>
            <person name="Sandor L."/>
            <person name="Poggeler S."/>
            <person name="Barry K."/>
            <person name="Grigoriev I.V."/>
            <person name="Nowrousian M."/>
        </authorList>
    </citation>
    <scope>NUCLEOTIDE SEQUENCE [LARGE SCALE GENOMIC DNA]</scope>
    <source>
        <strain evidence="9 10">CBS 389.68</strain>
    </source>
</reference>
<name>A0A4V6RHH6_9PEZI</name>
<feature type="transmembrane region" description="Helical" evidence="7">
    <location>
        <begin position="55"/>
        <end position="76"/>
    </location>
</feature>
<keyword evidence="3 7" id="KW-1133">Transmembrane helix</keyword>
<feature type="transmembrane region" description="Helical" evidence="7">
    <location>
        <begin position="96"/>
        <end position="119"/>
    </location>
</feature>
<proteinExistence type="inferred from homology"/>
<feature type="region of interest" description="Disordered" evidence="6">
    <location>
        <begin position="315"/>
        <end position="353"/>
    </location>
</feature>
<feature type="transmembrane region" description="Helical" evidence="7">
    <location>
        <begin position="172"/>
        <end position="201"/>
    </location>
</feature>
<keyword evidence="4 7" id="KW-0472">Membrane</keyword>
<feature type="compositionally biased region" description="Basic and acidic residues" evidence="6">
    <location>
        <begin position="332"/>
        <end position="353"/>
    </location>
</feature>
<dbReference type="GO" id="GO:0016020">
    <property type="term" value="C:membrane"/>
    <property type="evidence" value="ECO:0007669"/>
    <property type="project" value="UniProtKB-SubCell"/>
</dbReference>
<feature type="domain" description="Rhodopsin" evidence="8">
    <location>
        <begin position="37"/>
        <end position="278"/>
    </location>
</feature>
<protein>
    <recommendedName>
        <fullName evidence="8">Rhodopsin domain-containing protein</fullName>
    </recommendedName>
</protein>
<evidence type="ECO:0000256" key="3">
    <source>
        <dbReference type="ARBA" id="ARBA00022989"/>
    </source>
</evidence>
<evidence type="ECO:0000259" key="8">
    <source>
        <dbReference type="Pfam" id="PF20684"/>
    </source>
</evidence>
<gene>
    <name evidence="9" type="ORF">EX30DRAFT_393301</name>
</gene>
<evidence type="ECO:0000256" key="4">
    <source>
        <dbReference type="ARBA" id="ARBA00023136"/>
    </source>
</evidence>
<feature type="transmembrane region" description="Helical" evidence="7">
    <location>
        <begin position="213"/>
        <end position="236"/>
    </location>
</feature>
<feature type="transmembrane region" description="Helical" evidence="7">
    <location>
        <begin position="256"/>
        <end position="277"/>
    </location>
</feature>
<evidence type="ECO:0000256" key="1">
    <source>
        <dbReference type="ARBA" id="ARBA00004141"/>
    </source>
</evidence>
<dbReference type="InterPro" id="IPR049326">
    <property type="entry name" value="Rhodopsin_dom_fungi"/>
</dbReference>
<dbReference type="PANTHER" id="PTHR33048">
    <property type="entry name" value="PTH11-LIKE INTEGRAL MEMBRANE PROTEIN (AFU_ORTHOLOGUE AFUA_5G11245)"/>
    <property type="match status" value="1"/>
</dbReference>
<evidence type="ECO:0000256" key="7">
    <source>
        <dbReference type="SAM" id="Phobius"/>
    </source>
</evidence>
<keyword evidence="10" id="KW-1185">Reference proteome</keyword>
<evidence type="ECO:0000256" key="6">
    <source>
        <dbReference type="SAM" id="MobiDB-lite"/>
    </source>
</evidence>
<dbReference type="AlphaFoldDB" id="A0A4V6RHH6"/>
<comment type="similarity">
    <text evidence="5">Belongs to the SAT4 family.</text>
</comment>
<feature type="transmembrane region" description="Helical" evidence="7">
    <location>
        <begin position="131"/>
        <end position="152"/>
    </location>
</feature>
<dbReference type="OrthoDB" id="444631at2759"/>